<name>S8FUX9_FOMSC</name>
<keyword evidence="4" id="KW-1185">Reference proteome</keyword>
<dbReference type="EMBL" id="KE504125">
    <property type="protein sequence ID" value="EPT04961.1"/>
    <property type="molecule type" value="Genomic_DNA"/>
</dbReference>
<evidence type="ECO:0000256" key="1">
    <source>
        <dbReference type="SAM" id="MobiDB-lite"/>
    </source>
</evidence>
<dbReference type="InParanoid" id="S8FUX9"/>
<dbReference type="AlphaFoldDB" id="S8FUX9"/>
<accession>S8FUX9</accession>
<evidence type="ECO:0000256" key="2">
    <source>
        <dbReference type="SAM" id="Phobius"/>
    </source>
</evidence>
<keyword evidence="2" id="KW-1133">Transmembrane helix</keyword>
<dbReference type="HOGENOM" id="CLU_072376_0_0_1"/>
<protein>
    <submittedName>
        <fullName evidence="3">Uncharacterized protein</fullName>
    </submittedName>
</protein>
<evidence type="ECO:0000313" key="3">
    <source>
        <dbReference type="EMBL" id="EPT04961.1"/>
    </source>
</evidence>
<dbReference type="eggNOG" id="ENOG502SGX0">
    <property type="taxonomic scope" value="Eukaryota"/>
</dbReference>
<feature type="transmembrane region" description="Helical" evidence="2">
    <location>
        <begin position="64"/>
        <end position="82"/>
    </location>
</feature>
<proteinExistence type="predicted"/>
<feature type="region of interest" description="Disordered" evidence="1">
    <location>
        <begin position="149"/>
        <end position="173"/>
    </location>
</feature>
<feature type="compositionally biased region" description="Basic residues" evidence="1">
    <location>
        <begin position="242"/>
        <end position="253"/>
    </location>
</feature>
<feature type="transmembrane region" description="Helical" evidence="2">
    <location>
        <begin position="94"/>
        <end position="113"/>
    </location>
</feature>
<reference evidence="3 4" key="1">
    <citation type="journal article" date="2012" name="Science">
        <title>The Paleozoic origin of enzymatic lignin decomposition reconstructed from 31 fungal genomes.</title>
        <authorList>
            <person name="Floudas D."/>
            <person name="Binder M."/>
            <person name="Riley R."/>
            <person name="Barry K."/>
            <person name="Blanchette R.A."/>
            <person name="Henrissat B."/>
            <person name="Martinez A.T."/>
            <person name="Otillar R."/>
            <person name="Spatafora J.W."/>
            <person name="Yadav J.S."/>
            <person name="Aerts A."/>
            <person name="Benoit I."/>
            <person name="Boyd A."/>
            <person name="Carlson A."/>
            <person name="Copeland A."/>
            <person name="Coutinho P.M."/>
            <person name="de Vries R.P."/>
            <person name="Ferreira P."/>
            <person name="Findley K."/>
            <person name="Foster B."/>
            <person name="Gaskell J."/>
            <person name="Glotzer D."/>
            <person name="Gorecki P."/>
            <person name="Heitman J."/>
            <person name="Hesse C."/>
            <person name="Hori C."/>
            <person name="Igarashi K."/>
            <person name="Jurgens J.A."/>
            <person name="Kallen N."/>
            <person name="Kersten P."/>
            <person name="Kohler A."/>
            <person name="Kuees U."/>
            <person name="Kumar T.K.A."/>
            <person name="Kuo A."/>
            <person name="LaButti K."/>
            <person name="Larrondo L.F."/>
            <person name="Lindquist E."/>
            <person name="Ling A."/>
            <person name="Lombard V."/>
            <person name="Lucas S."/>
            <person name="Lundell T."/>
            <person name="Martin R."/>
            <person name="McLaughlin D.J."/>
            <person name="Morgenstern I."/>
            <person name="Morin E."/>
            <person name="Murat C."/>
            <person name="Nagy L.G."/>
            <person name="Nolan M."/>
            <person name="Ohm R.A."/>
            <person name="Patyshakuliyeva A."/>
            <person name="Rokas A."/>
            <person name="Ruiz-Duenas F.J."/>
            <person name="Sabat G."/>
            <person name="Salamov A."/>
            <person name="Samejima M."/>
            <person name="Schmutz J."/>
            <person name="Slot J.C."/>
            <person name="St John F."/>
            <person name="Stenlid J."/>
            <person name="Sun H."/>
            <person name="Sun S."/>
            <person name="Syed K."/>
            <person name="Tsang A."/>
            <person name="Wiebenga A."/>
            <person name="Young D."/>
            <person name="Pisabarro A."/>
            <person name="Eastwood D.C."/>
            <person name="Martin F."/>
            <person name="Cullen D."/>
            <person name="Grigoriev I.V."/>
            <person name="Hibbett D.S."/>
        </authorList>
    </citation>
    <scope>NUCLEOTIDE SEQUENCE</scope>
    <source>
        <strain evidence="4">FP-58527</strain>
    </source>
</reference>
<keyword evidence="2" id="KW-0812">Transmembrane</keyword>
<organism evidence="3 4">
    <name type="scientific">Fomitopsis schrenkii</name>
    <name type="common">Brown rot fungus</name>
    <dbReference type="NCBI Taxonomy" id="2126942"/>
    <lineage>
        <taxon>Eukaryota</taxon>
        <taxon>Fungi</taxon>
        <taxon>Dikarya</taxon>
        <taxon>Basidiomycota</taxon>
        <taxon>Agaricomycotina</taxon>
        <taxon>Agaricomycetes</taxon>
        <taxon>Polyporales</taxon>
        <taxon>Fomitopsis</taxon>
    </lineage>
</organism>
<feature type="region of interest" description="Disordered" evidence="1">
    <location>
        <begin position="226"/>
        <end position="253"/>
    </location>
</feature>
<gene>
    <name evidence="3" type="ORF">FOMPIDRAFT_1139845</name>
</gene>
<evidence type="ECO:0000313" key="4">
    <source>
        <dbReference type="Proteomes" id="UP000015241"/>
    </source>
</evidence>
<dbReference type="Proteomes" id="UP000015241">
    <property type="component" value="Unassembled WGS sequence"/>
</dbReference>
<dbReference type="STRING" id="743788.S8FUX9"/>
<sequence>MDAPDNIPGFLYPLLDHLASALPPTIYDTVVSLLSYSISFTTSLFHLLKALVTSNFSTWDAQAILPPLITVLGAYLALVSFYRTTGWMIRTTFAFVKWGTLISLLAAGAGYFMGSANGGNGVGGQGQGSGIVPTIGGMILDMLNGQSQNAAGGARTQKRQAPRPKAWESWDKHEQWQYDENTRNGQSEGGDSATQQIMGQIFGAVGRAVRDGGWWEATKNAVDSVLQEEDAEAGGEAGAGTGRRKQPSRKAKT</sequence>
<keyword evidence="2" id="KW-0472">Membrane</keyword>
<dbReference type="OrthoDB" id="2502792at2759"/>